<evidence type="ECO:0000313" key="2">
    <source>
        <dbReference type="Proteomes" id="UP000012099"/>
    </source>
</evidence>
<protein>
    <submittedName>
        <fullName evidence="1">Uncharacterized protein</fullName>
    </submittedName>
</protein>
<keyword evidence="2" id="KW-1185">Reference proteome</keyword>
<comment type="caution">
    <text evidence="1">The sequence shown here is derived from an EMBL/GenBank/DDBJ whole genome shotgun (WGS) entry which is preliminary data.</text>
</comment>
<sequence length="75" mass="8716">MPVARHFVIDVPSEAEERLSAGLPESMEAFYRLKEQMYHIPSMAELISTDYILFVQEKNGKQVHFALINSKEYLK</sequence>
<dbReference type="RefSeq" id="WP_004431877.1">
    <property type="nucleotide sequence ID" value="NZ_AHMH02000114.1"/>
</dbReference>
<dbReference type="Proteomes" id="UP000012099">
    <property type="component" value="Unassembled WGS sequence"/>
</dbReference>
<gene>
    <name evidence="1" type="ORF">LEP1GSC035_1153</name>
</gene>
<reference evidence="1 2" key="1">
    <citation type="submission" date="2013-01" db="EMBL/GenBank/DDBJ databases">
        <authorList>
            <person name="Harkins D.M."/>
            <person name="Durkin A.S."/>
            <person name="Brinkac L.M."/>
            <person name="Haft D.H."/>
            <person name="Selengut J.D."/>
            <person name="Sanka R."/>
            <person name="DePew J."/>
            <person name="Purushe J."/>
            <person name="Whelen A.C."/>
            <person name="Vinetz J.M."/>
            <person name="Sutton G.G."/>
            <person name="Nierman W.C."/>
            <person name="Fouts D.E."/>
        </authorList>
    </citation>
    <scope>NUCLEOTIDE SEQUENCE [LARGE SCALE GENOMIC DNA]</scope>
    <source>
        <strain evidence="1 2">2007001578</strain>
    </source>
</reference>
<name>A0ABN0IYI2_9LEPT</name>
<accession>A0ABN0IYI2</accession>
<organism evidence="1 2">
    <name type="scientific">Leptospira noguchii str. 2007001578</name>
    <dbReference type="NCBI Taxonomy" id="1049974"/>
    <lineage>
        <taxon>Bacteria</taxon>
        <taxon>Pseudomonadati</taxon>
        <taxon>Spirochaetota</taxon>
        <taxon>Spirochaetia</taxon>
        <taxon>Leptospirales</taxon>
        <taxon>Leptospiraceae</taxon>
        <taxon>Leptospira</taxon>
    </lineage>
</organism>
<proteinExistence type="predicted"/>
<evidence type="ECO:0000313" key="1">
    <source>
        <dbReference type="EMBL" id="EMM99460.1"/>
    </source>
</evidence>
<dbReference type="EMBL" id="AHMH02000114">
    <property type="protein sequence ID" value="EMM99460.1"/>
    <property type="molecule type" value="Genomic_DNA"/>
</dbReference>